<dbReference type="Pfam" id="PF00076">
    <property type="entry name" value="RRM_1"/>
    <property type="match status" value="1"/>
</dbReference>
<keyword evidence="6" id="KW-1185">Reference proteome</keyword>
<evidence type="ECO:0000256" key="2">
    <source>
        <dbReference type="PROSITE-ProRule" id="PRU00176"/>
    </source>
</evidence>
<proteinExistence type="predicted"/>
<feature type="compositionally biased region" description="Basic and acidic residues" evidence="3">
    <location>
        <begin position="133"/>
        <end position="146"/>
    </location>
</feature>
<sequence>MGTNPKTTLYVGGLEENVTEGVLHAAFIPFGDIKDVSMPLDQSTQKHRGFAFVTYLDKEDAAAAMDNMHNAELYGRVLTVNYAQPIKIKGGEQGWASQPVWADADTWFERQQQEEGLQRLQAEHQATIEAAEAEDRKKLTEARDGETEAVDDEPTDPMAQAEAEALSINPPQES</sequence>
<dbReference type="SMART" id="SM00360">
    <property type="entry name" value="RRM"/>
    <property type="match status" value="1"/>
</dbReference>
<dbReference type="Proteomes" id="UP001497512">
    <property type="component" value="Chromosome 12"/>
</dbReference>
<evidence type="ECO:0000259" key="4">
    <source>
        <dbReference type="PROSITE" id="PS50102"/>
    </source>
</evidence>
<dbReference type="InterPro" id="IPR012677">
    <property type="entry name" value="Nucleotide-bd_a/b_plait_sf"/>
</dbReference>
<gene>
    <name evidence="5" type="ORF">CSSPTR1EN2_LOCUS5381</name>
</gene>
<dbReference type="InterPro" id="IPR000504">
    <property type="entry name" value="RRM_dom"/>
</dbReference>
<dbReference type="CDD" id="cd12347">
    <property type="entry name" value="RRM_PPIE"/>
    <property type="match status" value="1"/>
</dbReference>
<dbReference type="PANTHER" id="PTHR48037:SF1">
    <property type="entry name" value="RRM DOMAIN-CONTAINING PROTEIN"/>
    <property type="match status" value="1"/>
</dbReference>
<dbReference type="Gene3D" id="3.30.70.330">
    <property type="match status" value="1"/>
</dbReference>
<feature type="domain" description="RRM" evidence="4">
    <location>
        <begin position="7"/>
        <end position="85"/>
    </location>
</feature>
<evidence type="ECO:0000256" key="1">
    <source>
        <dbReference type="ARBA" id="ARBA00022884"/>
    </source>
</evidence>
<protein>
    <recommendedName>
        <fullName evidence="4">RRM domain-containing protein</fullName>
    </recommendedName>
</protein>
<dbReference type="PROSITE" id="PS50102">
    <property type="entry name" value="RRM"/>
    <property type="match status" value="1"/>
</dbReference>
<evidence type="ECO:0000313" key="6">
    <source>
        <dbReference type="Proteomes" id="UP001497512"/>
    </source>
</evidence>
<accession>A0ABP0TMG9</accession>
<organism evidence="5 6">
    <name type="scientific">Sphagnum troendelagicum</name>
    <dbReference type="NCBI Taxonomy" id="128251"/>
    <lineage>
        <taxon>Eukaryota</taxon>
        <taxon>Viridiplantae</taxon>
        <taxon>Streptophyta</taxon>
        <taxon>Embryophyta</taxon>
        <taxon>Bryophyta</taxon>
        <taxon>Sphagnophytina</taxon>
        <taxon>Sphagnopsida</taxon>
        <taxon>Sphagnales</taxon>
        <taxon>Sphagnaceae</taxon>
        <taxon>Sphagnum</taxon>
    </lineage>
</organism>
<evidence type="ECO:0000256" key="3">
    <source>
        <dbReference type="SAM" id="MobiDB-lite"/>
    </source>
</evidence>
<keyword evidence="1 2" id="KW-0694">RNA-binding</keyword>
<reference evidence="5" key="1">
    <citation type="submission" date="2024-02" db="EMBL/GenBank/DDBJ databases">
        <authorList>
            <consortium name="ELIXIR-Norway"/>
            <consortium name="Elixir Norway"/>
        </authorList>
    </citation>
    <scope>NUCLEOTIDE SEQUENCE</scope>
</reference>
<evidence type="ECO:0000313" key="5">
    <source>
        <dbReference type="EMBL" id="CAK9200327.1"/>
    </source>
</evidence>
<dbReference type="InterPro" id="IPR035979">
    <property type="entry name" value="RBD_domain_sf"/>
</dbReference>
<name>A0ABP0TMG9_9BRYO</name>
<dbReference type="SUPFAM" id="SSF54928">
    <property type="entry name" value="RNA-binding domain, RBD"/>
    <property type="match status" value="1"/>
</dbReference>
<dbReference type="InterPro" id="IPR034168">
    <property type="entry name" value="PPIE_RRM"/>
</dbReference>
<feature type="region of interest" description="Disordered" evidence="3">
    <location>
        <begin position="131"/>
        <end position="174"/>
    </location>
</feature>
<dbReference type="PANTHER" id="PTHR48037">
    <property type="entry name" value="ATPASE E1"/>
    <property type="match status" value="1"/>
</dbReference>
<dbReference type="EMBL" id="OZ019904">
    <property type="protein sequence ID" value="CAK9200327.1"/>
    <property type="molecule type" value="Genomic_DNA"/>
</dbReference>